<accession>A0A7G9QMZ6</accession>
<protein>
    <recommendedName>
        <fullName evidence="4">HEAT repeat domain-containing protein</fullName>
    </recommendedName>
</protein>
<organism evidence="2 3">
    <name type="scientific">Pedobacter roseus</name>
    <dbReference type="NCBI Taxonomy" id="336820"/>
    <lineage>
        <taxon>Bacteria</taxon>
        <taxon>Pseudomonadati</taxon>
        <taxon>Bacteroidota</taxon>
        <taxon>Sphingobacteriia</taxon>
        <taxon>Sphingobacteriales</taxon>
        <taxon>Sphingobacteriaceae</taxon>
        <taxon>Pedobacter</taxon>
    </lineage>
</organism>
<dbReference type="Proteomes" id="UP000515806">
    <property type="component" value="Chromosome"/>
</dbReference>
<feature type="signal peptide" evidence="1">
    <location>
        <begin position="1"/>
        <end position="21"/>
    </location>
</feature>
<evidence type="ECO:0008006" key="4">
    <source>
        <dbReference type="Google" id="ProtNLM"/>
    </source>
</evidence>
<keyword evidence="3" id="KW-1185">Reference proteome</keyword>
<evidence type="ECO:0000256" key="1">
    <source>
        <dbReference type="SAM" id="SignalP"/>
    </source>
</evidence>
<dbReference type="EMBL" id="CP060723">
    <property type="protein sequence ID" value="QNN44721.1"/>
    <property type="molecule type" value="Genomic_DNA"/>
</dbReference>
<feature type="chain" id="PRO_5028817733" description="HEAT repeat domain-containing protein" evidence="1">
    <location>
        <begin position="22"/>
        <end position="397"/>
    </location>
</feature>
<evidence type="ECO:0000313" key="3">
    <source>
        <dbReference type="Proteomes" id="UP000515806"/>
    </source>
</evidence>
<dbReference type="AlphaFoldDB" id="A0A7G9QMZ6"/>
<name>A0A7G9QMZ6_9SPHI</name>
<evidence type="ECO:0000313" key="2">
    <source>
        <dbReference type="EMBL" id="QNN44721.1"/>
    </source>
</evidence>
<dbReference type="RefSeq" id="WP_187595150.1">
    <property type="nucleotide sequence ID" value="NZ_CP060723.1"/>
</dbReference>
<proteinExistence type="predicted"/>
<keyword evidence="1" id="KW-0732">Signal</keyword>
<sequence>MKTNKIFFTCLLLLIASSCKNKTKQNFPTTNQVTYANNMPITLLEEIKKHLKDQERIESDELSFENPYHLTARDLELSSMIIFEGLKSSGFRSITDEVFNQKIKELFCIDNLKNQYYKIHVKDKYITLFGRQNDDYKSLIKDEFEDFAYTQNYYLLRKEHLFFEFVPLKYLIKINKDNTYKINIEPYIIHRNKYLFNNDKASLAWLFNNEQFILSKLLIDYGYDKEPKINKMVLDSVYKENTKFPEFIASLFFIKNKDCKLQIRKSLLKYVEGNTSATDNRFIYALGSFMYTLYDGDAKDPSYKIFEEDPSKKFTEVEKAEIVANIANIENPAIEKYKSLASSDVWNNAGSSLYNLSVSHPEVIKIIEQHNYFGLPKMKEIIAKLHEEAPPIGADLE</sequence>
<dbReference type="PROSITE" id="PS51257">
    <property type="entry name" value="PROKAR_LIPOPROTEIN"/>
    <property type="match status" value="1"/>
</dbReference>
<reference evidence="2 3" key="1">
    <citation type="submission" date="2020-08" db="EMBL/GenBank/DDBJ databases">
        <title>Genome sequence of Pedobacter roseus KACC 11594T.</title>
        <authorList>
            <person name="Hyun D.-W."/>
            <person name="Bae J.-W."/>
        </authorList>
    </citation>
    <scope>NUCLEOTIDE SEQUENCE [LARGE SCALE GENOMIC DNA]</scope>
    <source>
        <strain evidence="2 3">KACC 11594</strain>
    </source>
</reference>
<gene>
    <name evidence="2" type="ORF">H9L23_11855</name>
</gene>
<dbReference type="KEGG" id="proe:H9L23_11855"/>